<proteinExistence type="predicted"/>
<dbReference type="Proteomes" id="UP000176300">
    <property type="component" value="Unassembled WGS sequence"/>
</dbReference>
<dbReference type="EMBL" id="MFQS01000001">
    <property type="protein sequence ID" value="OGH84131.1"/>
    <property type="molecule type" value="Genomic_DNA"/>
</dbReference>
<dbReference type="AlphaFoldDB" id="A0A1F6NJR2"/>
<name>A0A1F6NJR2_9BACT</name>
<accession>A0A1F6NJR2</accession>
<evidence type="ECO:0000313" key="2">
    <source>
        <dbReference type="Proteomes" id="UP000176300"/>
    </source>
</evidence>
<evidence type="ECO:0000313" key="1">
    <source>
        <dbReference type="EMBL" id="OGH84131.1"/>
    </source>
</evidence>
<organism evidence="1 2">
    <name type="scientific">Candidatus Magasanikbacteria bacterium RIFOXYB1_FULL_40_15</name>
    <dbReference type="NCBI Taxonomy" id="1798697"/>
    <lineage>
        <taxon>Bacteria</taxon>
        <taxon>Candidatus Magasanikiibacteriota</taxon>
    </lineage>
</organism>
<gene>
    <name evidence="1" type="ORF">A2373_02740</name>
</gene>
<protein>
    <submittedName>
        <fullName evidence="1">Uncharacterized protein</fullName>
    </submittedName>
</protein>
<comment type="caution">
    <text evidence="1">The sequence shown here is derived from an EMBL/GenBank/DDBJ whole genome shotgun (WGS) entry which is preliminary data.</text>
</comment>
<sequence length="632" mass="72934">MGERNTNPQFLHRKFRDLNTSPEVEAIVAREVATVEEPTAKQTRTKDLIPQKPETRIQTYLNYLKECISIEDPRKRAEKLARIKQVLREKYVIKPKDVPESYWTSIRRRHREEGHGEIEIPEEQKTELASDIATEQINSLDGWIDYLASPDAEYPDWFKYYAIRSVLRLNKFDKEKKQFTERTKGTVSPFPDLNRDALALVCDALVKRQAGTELDLGYDITAEDKQQFQQYLQQENFAKMYAWAMEHFNPIPEELLKKTTGEWRAYPKGSDPTQLTRGISAYSTGWCIRGEATAARYLTHSDLEVYFSEDQDGNPNIPRIVVVRRDNQTQEVRGVAHQENLDPYISGVVEQKLTELPDGKVFEKKNQDMKQLTAIENKIQKGQELNRADLVFLYEIDSAIQGFGYQKDPRIAELRSQRDPKADAPLVFDCEANQIAWGQNEITENTKAYIGPLFPNIFQILKHLEYLYTAFPEGRIVRNTIDIGGQTKEELQAEMKRQNIQIYGYAQSMLDSKDFTTAKKSEPADLVRLKVRDFNLPNPTTENIYRKAEELGLELCPAEVGPQYRLQYTDQPSDEYLYIAMKQIADSDGSPGVFGLGRVTDGLWLSRSWAWPADGWYPAYEFVFRSRPSTKA</sequence>
<reference evidence="1 2" key="1">
    <citation type="journal article" date="2016" name="Nat. Commun.">
        <title>Thousands of microbial genomes shed light on interconnected biogeochemical processes in an aquifer system.</title>
        <authorList>
            <person name="Anantharaman K."/>
            <person name="Brown C.T."/>
            <person name="Hug L.A."/>
            <person name="Sharon I."/>
            <person name="Castelle C.J."/>
            <person name="Probst A.J."/>
            <person name="Thomas B.C."/>
            <person name="Singh A."/>
            <person name="Wilkins M.J."/>
            <person name="Karaoz U."/>
            <person name="Brodie E.L."/>
            <person name="Williams K.H."/>
            <person name="Hubbard S.S."/>
            <person name="Banfield J.F."/>
        </authorList>
    </citation>
    <scope>NUCLEOTIDE SEQUENCE [LARGE SCALE GENOMIC DNA]</scope>
</reference>